<dbReference type="PANTHER" id="PTHR37833:SF1">
    <property type="entry name" value="SIGNAL PEPTIDE PROTEIN"/>
    <property type="match status" value="1"/>
</dbReference>
<accession>A0A5J4T314</accession>
<reference evidence="1" key="1">
    <citation type="submission" date="2019-03" db="EMBL/GenBank/DDBJ databases">
        <title>Single cell metagenomics reveals metabolic interactions within the superorganism composed of flagellate Streblomastix strix and complex community of Bacteroidetes bacteria on its surface.</title>
        <authorList>
            <person name="Treitli S.C."/>
            <person name="Kolisko M."/>
            <person name="Husnik F."/>
            <person name="Keeling P."/>
            <person name="Hampl V."/>
        </authorList>
    </citation>
    <scope>NUCLEOTIDE SEQUENCE</scope>
    <source>
        <strain evidence="1">STM</strain>
    </source>
</reference>
<dbReference type="AlphaFoldDB" id="A0A5J4T314"/>
<comment type="caution">
    <text evidence="1">The sequence shown here is derived from an EMBL/GenBank/DDBJ whole genome shotgun (WGS) entry which is preliminary data.</text>
</comment>
<proteinExistence type="predicted"/>
<dbReference type="EMBL" id="SNRY01000003">
    <property type="protein sequence ID" value="KAA6352302.1"/>
    <property type="molecule type" value="Genomic_DNA"/>
</dbReference>
<dbReference type="InterPro" id="IPR013783">
    <property type="entry name" value="Ig-like_fold"/>
</dbReference>
<evidence type="ECO:0000313" key="1">
    <source>
        <dbReference type="EMBL" id="KAA6352302.1"/>
    </source>
</evidence>
<evidence type="ECO:0008006" key="2">
    <source>
        <dbReference type="Google" id="ProtNLM"/>
    </source>
</evidence>
<dbReference type="InterPro" id="IPR011467">
    <property type="entry name" value="DUF1573"/>
</dbReference>
<name>A0A5J4T314_9ZZZZ</name>
<protein>
    <recommendedName>
        <fullName evidence="2">DUF1573 domain-containing protein</fullName>
    </recommendedName>
</protein>
<organism evidence="1">
    <name type="scientific">termite gut metagenome</name>
    <dbReference type="NCBI Taxonomy" id="433724"/>
    <lineage>
        <taxon>unclassified sequences</taxon>
        <taxon>metagenomes</taxon>
        <taxon>organismal metagenomes</taxon>
    </lineage>
</organism>
<dbReference type="Gene3D" id="2.60.40.10">
    <property type="entry name" value="Immunoglobulins"/>
    <property type="match status" value="1"/>
</dbReference>
<gene>
    <name evidence="1" type="ORF">EZS27_000252</name>
</gene>
<dbReference type="Pfam" id="PF07610">
    <property type="entry name" value="DUF1573"/>
    <property type="match status" value="1"/>
</dbReference>
<sequence>MKKSIIFFVILITFGNYLYSQEALSTLSFEERIFDFGDILEKNGKISHTFIFKNIGRTPVVVSEVVSGCGCTSHKYSPEPVAADKKGTVTVTYDPLYRPGFFSKEILIYSNGHKHINRIWITGKVIPFLHPVEEDYPYNFGSGLYLNLKVLAFGKVAKGKTKEIELRYANDRDKPMTLRFEVVGDKENLIYTNPKQLAAKERGKMIFTYSMKKSIRGEMVVNVYPIVNGKRLAQPLIVRVFEEE</sequence>
<dbReference type="PANTHER" id="PTHR37833">
    <property type="entry name" value="LIPOPROTEIN-RELATED"/>
    <property type="match status" value="1"/>
</dbReference>